<dbReference type="NCBIfam" id="TIGR00377">
    <property type="entry name" value="ant_ant_sig"/>
    <property type="match status" value="1"/>
</dbReference>
<dbReference type="EMBL" id="CP007031">
    <property type="protein sequence ID" value="AHF04624.1"/>
    <property type="molecule type" value="Genomic_DNA"/>
</dbReference>
<dbReference type="Gene3D" id="3.30.750.24">
    <property type="entry name" value="STAS domain"/>
    <property type="match status" value="1"/>
</dbReference>
<gene>
    <name evidence="4" type="ORF">MARPU_12800</name>
</gene>
<dbReference type="eggNOG" id="COG1366">
    <property type="taxonomic scope" value="Bacteria"/>
</dbReference>
<evidence type="ECO:0000313" key="4">
    <source>
        <dbReference type="EMBL" id="AHF04624.1"/>
    </source>
</evidence>
<dbReference type="HOGENOM" id="CLU_115403_9_2_6"/>
<accession>W0E5Z0</accession>
<comment type="similarity">
    <text evidence="1 2">Belongs to the anti-sigma-factor antagonist family.</text>
</comment>
<dbReference type="OrthoDB" id="280847at2"/>
<feature type="domain" description="STAS" evidence="3">
    <location>
        <begin position="1"/>
        <end position="110"/>
    </location>
</feature>
<protein>
    <recommendedName>
        <fullName evidence="2">Anti-sigma factor antagonist</fullName>
    </recommendedName>
</protein>
<dbReference type="GO" id="GO:0043856">
    <property type="term" value="F:anti-sigma factor antagonist activity"/>
    <property type="evidence" value="ECO:0007669"/>
    <property type="project" value="InterPro"/>
</dbReference>
<keyword evidence="5" id="KW-1185">Reference proteome</keyword>
<dbReference type="STRING" id="765910.MARPU_12800"/>
<dbReference type="RefSeq" id="WP_005221653.1">
    <property type="nucleotide sequence ID" value="NZ_CP007031.1"/>
</dbReference>
<dbReference type="InterPro" id="IPR036513">
    <property type="entry name" value="STAS_dom_sf"/>
</dbReference>
<dbReference type="KEGG" id="mpur:MARPU_12800"/>
<evidence type="ECO:0000256" key="1">
    <source>
        <dbReference type="ARBA" id="ARBA00009013"/>
    </source>
</evidence>
<dbReference type="PANTHER" id="PTHR33495">
    <property type="entry name" value="ANTI-SIGMA FACTOR ANTAGONIST TM_1081-RELATED-RELATED"/>
    <property type="match status" value="1"/>
</dbReference>
<dbReference type="Pfam" id="PF01740">
    <property type="entry name" value="STAS"/>
    <property type="match status" value="1"/>
</dbReference>
<evidence type="ECO:0000256" key="2">
    <source>
        <dbReference type="RuleBase" id="RU003749"/>
    </source>
</evidence>
<dbReference type="InterPro" id="IPR002645">
    <property type="entry name" value="STAS_dom"/>
</dbReference>
<dbReference type="PROSITE" id="PS50801">
    <property type="entry name" value="STAS"/>
    <property type="match status" value="1"/>
</dbReference>
<organism evidence="4 5">
    <name type="scientific">Marichromatium purpuratum 984</name>
    <dbReference type="NCBI Taxonomy" id="765910"/>
    <lineage>
        <taxon>Bacteria</taxon>
        <taxon>Pseudomonadati</taxon>
        <taxon>Pseudomonadota</taxon>
        <taxon>Gammaproteobacteria</taxon>
        <taxon>Chromatiales</taxon>
        <taxon>Chromatiaceae</taxon>
        <taxon>Marichromatium</taxon>
    </lineage>
</organism>
<dbReference type="CDD" id="cd07043">
    <property type="entry name" value="STAS_anti-anti-sigma_factors"/>
    <property type="match status" value="1"/>
</dbReference>
<proteinExistence type="inferred from homology"/>
<dbReference type="SUPFAM" id="SSF52091">
    <property type="entry name" value="SpoIIaa-like"/>
    <property type="match status" value="1"/>
</dbReference>
<dbReference type="InterPro" id="IPR003658">
    <property type="entry name" value="Anti-sigma_ant"/>
</dbReference>
<dbReference type="Proteomes" id="UP000005275">
    <property type="component" value="Chromosome"/>
</dbReference>
<dbReference type="AlphaFoldDB" id="W0E5Z0"/>
<name>W0E5Z0_MARPU</name>
<reference evidence="4 5" key="1">
    <citation type="submission" date="2013-12" db="EMBL/GenBank/DDBJ databases">
        <authorList>
            <consortium name="DOE Joint Genome Institute"/>
            <person name="Bryant D.A."/>
            <person name="Huntemann M."/>
            <person name="Han J."/>
            <person name="Chen A."/>
            <person name="Kyrpides N."/>
            <person name="Mavromatis K."/>
            <person name="Markowitz V."/>
            <person name="Palaniappan K."/>
            <person name="Ivanova N."/>
            <person name="Schaumberg A."/>
            <person name="Pati A."/>
            <person name="Liolios K."/>
            <person name="Nordberg H.P."/>
            <person name="Cantor M.N."/>
            <person name="Hua S.X."/>
            <person name="Woyke T."/>
        </authorList>
    </citation>
    <scope>NUCLEOTIDE SEQUENCE [LARGE SCALE GENOMIC DNA]</scope>
    <source>
        <strain evidence="4 5">984</strain>
    </source>
</reference>
<sequence>MELAVQQASNAQIITLGGRLDTLTAPRYESRALALVDDGATRIVLDLTELTYISSAGLRSLIVTAKALQQQGGALLLANLSGNVRDVFEMAGFGAIFKTYDSVTMALETV</sequence>
<evidence type="ECO:0000313" key="5">
    <source>
        <dbReference type="Proteomes" id="UP000005275"/>
    </source>
</evidence>
<evidence type="ECO:0000259" key="3">
    <source>
        <dbReference type="PROSITE" id="PS50801"/>
    </source>
</evidence>